<dbReference type="InterPro" id="IPR052924">
    <property type="entry name" value="OsmC/Ohr_hydroprdx_reductase"/>
</dbReference>
<dbReference type="AlphaFoldDB" id="A0AA41E4T8"/>
<comment type="caution">
    <text evidence="1">The sequence shown here is derived from an EMBL/GenBank/DDBJ whole genome shotgun (WGS) entry which is preliminary data.</text>
</comment>
<dbReference type="SUPFAM" id="SSF82784">
    <property type="entry name" value="OsmC-like"/>
    <property type="match status" value="1"/>
</dbReference>
<gene>
    <name evidence="1" type="ORF">KDW93_05180</name>
</gene>
<dbReference type="Proteomes" id="UP000682266">
    <property type="component" value="Unassembled WGS sequence"/>
</dbReference>
<dbReference type="PANTHER" id="PTHR35368">
    <property type="entry name" value="HYDROPEROXIDE REDUCTASE"/>
    <property type="match status" value="1"/>
</dbReference>
<dbReference type="InterPro" id="IPR003718">
    <property type="entry name" value="OsmC/Ohr_fam"/>
</dbReference>
<evidence type="ECO:0000313" key="2">
    <source>
        <dbReference type="Proteomes" id="UP000682266"/>
    </source>
</evidence>
<dbReference type="RefSeq" id="WP_105787948.1">
    <property type="nucleotide sequence ID" value="NZ_CADERF010000006.1"/>
</dbReference>
<dbReference type="InterPro" id="IPR036102">
    <property type="entry name" value="OsmC/Ohrsf"/>
</dbReference>
<organism evidence="1 2">
    <name type="scientific">Burkholderia ambifaria</name>
    <dbReference type="NCBI Taxonomy" id="152480"/>
    <lineage>
        <taxon>Bacteria</taxon>
        <taxon>Pseudomonadati</taxon>
        <taxon>Pseudomonadota</taxon>
        <taxon>Betaproteobacteria</taxon>
        <taxon>Burkholderiales</taxon>
        <taxon>Burkholderiaceae</taxon>
        <taxon>Burkholderia</taxon>
        <taxon>Burkholderia cepacia complex</taxon>
    </lineage>
</organism>
<proteinExistence type="predicted"/>
<name>A0AA41E4T8_9BURK</name>
<accession>A0AA41E4T8</accession>
<dbReference type="Pfam" id="PF02566">
    <property type="entry name" value="OsmC"/>
    <property type="match status" value="1"/>
</dbReference>
<evidence type="ECO:0000313" key="1">
    <source>
        <dbReference type="EMBL" id="MBR8128374.1"/>
    </source>
</evidence>
<dbReference type="InterPro" id="IPR015946">
    <property type="entry name" value="KH_dom-like_a/b"/>
</dbReference>
<sequence>MKMNGIDLVALGAMADKARNSGENATAKFKVKTKWMGKTKTVGVVSEYVLFDETFNRHFDISSDEPRELLGENSAPNPQELLMAALNACMSVGFAANAAAMGIKLDKLEIETVGKLDLRGFLGIDPAVKPGYEEVHYTVRVKSDASREQLEELHRSVVKTSPNFSNFSTAIKMVPEFIIEHL</sequence>
<protein>
    <submittedName>
        <fullName evidence="1">OsmC family protein</fullName>
    </submittedName>
</protein>
<dbReference type="PANTHER" id="PTHR35368:SF1">
    <property type="entry name" value="HYDROPEROXIDE REDUCTASE"/>
    <property type="match status" value="1"/>
</dbReference>
<dbReference type="EMBL" id="JAGSVG010000003">
    <property type="protein sequence ID" value="MBR8128374.1"/>
    <property type="molecule type" value="Genomic_DNA"/>
</dbReference>
<dbReference type="Gene3D" id="3.30.300.20">
    <property type="match status" value="1"/>
</dbReference>
<reference evidence="1" key="1">
    <citation type="submission" date="2021-04" db="EMBL/GenBank/DDBJ databases">
        <title>A collection of bacterial strains from the Burkholderia cepacia Research Laboratory and Repository.</title>
        <authorList>
            <person name="Lipuma J."/>
            <person name="Spilker T."/>
        </authorList>
    </citation>
    <scope>NUCLEOTIDE SEQUENCE</scope>
    <source>
        <strain evidence="1">AU36012</strain>
    </source>
</reference>